<protein>
    <recommendedName>
        <fullName evidence="12">Mitochondrial carrier protein</fullName>
    </recommendedName>
</protein>
<keyword evidence="6" id="KW-0496">Mitochondrion</keyword>
<comment type="subcellular location">
    <subcellularLocation>
        <location evidence="1">Mitochondrion outer membrane</location>
        <topology evidence="1">Multi-pass membrane protein</topology>
    </subcellularLocation>
</comment>
<dbReference type="AlphaFoldDB" id="A0A0D2WXZ5"/>
<dbReference type="RefSeq" id="XP_011270900.1">
    <property type="nucleotide sequence ID" value="XM_011272598.1"/>
</dbReference>
<dbReference type="Proteomes" id="UP000008743">
    <property type="component" value="Unassembled WGS sequence"/>
</dbReference>
<evidence type="ECO:0000256" key="6">
    <source>
        <dbReference type="ARBA" id="ARBA00023128"/>
    </source>
</evidence>
<dbReference type="eggNOG" id="KOG2745">
    <property type="taxonomic scope" value="Eukaryota"/>
</dbReference>
<dbReference type="SUPFAM" id="SSF103506">
    <property type="entry name" value="Mitochondrial carrier"/>
    <property type="match status" value="1"/>
</dbReference>
<dbReference type="Pfam" id="PF00153">
    <property type="entry name" value="Mito_carr"/>
    <property type="match status" value="1"/>
</dbReference>
<evidence type="ECO:0000256" key="1">
    <source>
        <dbReference type="ARBA" id="ARBA00004374"/>
    </source>
</evidence>
<evidence type="ECO:0000256" key="3">
    <source>
        <dbReference type="ARBA" id="ARBA00022737"/>
    </source>
</evidence>
<evidence type="ECO:0000256" key="2">
    <source>
        <dbReference type="ARBA" id="ARBA00022692"/>
    </source>
</evidence>
<feature type="repeat" description="Solcar" evidence="8">
    <location>
        <begin position="155"/>
        <end position="243"/>
    </location>
</feature>
<organism evidence="10 11">
    <name type="scientific">Capsaspora owczarzaki (strain ATCC 30864)</name>
    <dbReference type="NCBI Taxonomy" id="595528"/>
    <lineage>
        <taxon>Eukaryota</taxon>
        <taxon>Filasterea</taxon>
        <taxon>Capsaspora</taxon>
    </lineage>
</organism>
<evidence type="ECO:0000313" key="11">
    <source>
        <dbReference type="Proteomes" id="UP000008743"/>
    </source>
</evidence>
<accession>A0A0D2WXZ5</accession>
<evidence type="ECO:0000256" key="4">
    <source>
        <dbReference type="ARBA" id="ARBA00022787"/>
    </source>
</evidence>
<dbReference type="InParanoid" id="A0A0D2WXZ5"/>
<keyword evidence="11" id="KW-1185">Reference proteome</keyword>
<sequence length="388" mass="42772">MDQSIDWVLNALLPTPAHVGEMVLSGLGTVITQPMLVTKTLVMHRYEPVAPVAASDLLGRPVLKLPNGFTYARWIWKTHGVKTLFTGLGATFTSNLAGEVAGRMLGKVLAPFLEVKPFRSTVSPLVADDYLKRVRAGELEPVFSPLPTTFGEHLVRFGKAWTMRMATMMLRVAISYPAAVVRARMIAQIAGGETIYTGTVQSLVHIARREGFCGLFAGLQPSLLSNAYLVTAGLIVPYVLECIAERRDIAARQQRRDQARHHHGGDGDEDEEVELNEHDGDLDEDDDHLSQEELQELHFQFLAGEQTRRLYFVAIEYLTQPLGFALSLVSSTMKLAGSELALAPKPRPATWQECWRSLSAEGWTAAGLLRGNNLVWRTIPVAPSTATF</sequence>
<keyword evidence="4" id="KW-1000">Mitochondrion outer membrane</keyword>
<keyword evidence="7 8" id="KW-0472">Membrane</keyword>
<dbReference type="GO" id="GO:0005741">
    <property type="term" value="C:mitochondrial outer membrane"/>
    <property type="evidence" value="ECO:0007669"/>
    <property type="project" value="UniProtKB-SubCell"/>
</dbReference>
<dbReference type="PhylomeDB" id="A0A0D2WXZ5"/>
<dbReference type="PANTHER" id="PTHR10780:SF18">
    <property type="entry name" value="LD43650P"/>
    <property type="match status" value="1"/>
</dbReference>
<evidence type="ECO:0000313" key="10">
    <source>
        <dbReference type="EMBL" id="KJE98220.1"/>
    </source>
</evidence>
<dbReference type="OrthoDB" id="10253709at2759"/>
<evidence type="ECO:0000256" key="5">
    <source>
        <dbReference type="ARBA" id="ARBA00022989"/>
    </source>
</evidence>
<name>A0A0D2WXZ5_CAPO3</name>
<dbReference type="Gene3D" id="1.50.40.10">
    <property type="entry name" value="Mitochondrial carrier domain"/>
    <property type="match status" value="1"/>
</dbReference>
<comment type="similarity">
    <text evidence="9">Belongs to the mitochondrial carrier (TC 2.A.29) family.</text>
</comment>
<keyword evidence="2 8" id="KW-0812">Transmembrane</keyword>
<keyword evidence="3" id="KW-0677">Repeat</keyword>
<evidence type="ECO:0000256" key="7">
    <source>
        <dbReference type="ARBA" id="ARBA00023136"/>
    </source>
</evidence>
<dbReference type="InterPro" id="IPR023395">
    <property type="entry name" value="MCP_dom_sf"/>
</dbReference>
<gene>
    <name evidence="10" type="ORF">CAOG_009183</name>
</gene>
<dbReference type="PANTHER" id="PTHR10780">
    <property type="entry name" value="MITOCHONDRIAL CARRIER HOMOLOG"/>
    <property type="match status" value="1"/>
</dbReference>
<dbReference type="InterPro" id="IPR018108">
    <property type="entry name" value="MCP_transmembrane"/>
</dbReference>
<evidence type="ECO:0008006" key="12">
    <source>
        <dbReference type="Google" id="ProtNLM"/>
    </source>
</evidence>
<dbReference type="PROSITE" id="PS50920">
    <property type="entry name" value="SOLCAR"/>
    <property type="match status" value="1"/>
</dbReference>
<keyword evidence="5" id="KW-1133">Transmembrane helix</keyword>
<proteinExistence type="inferred from homology"/>
<dbReference type="EMBL" id="KE346377">
    <property type="protein sequence ID" value="KJE98220.1"/>
    <property type="molecule type" value="Genomic_DNA"/>
</dbReference>
<dbReference type="eggNOG" id="KOG0601">
    <property type="taxonomic scope" value="Eukaryota"/>
</dbReference>
<evidence type="ECO:0000256" key="8">
    <source>
        <dbReference type="PROSITE-ProRule" id="PRU00282"/>
    </source>
</evidence>
<keyword evidence="9" id="KW-0813">Transport</keyword>
<evidence type="ECO:0000256" key="9">
    <source>
        <dbReference type="RuleBase" id="RU000488"/>
    </source>
</evidence>
<reference evidence="11" key="1">
    <citation type="submission" date="2011-02" db="EMBL/GenBank/DDBJ databases">
        <title>The Genome Sequence of Capsaspora owczarzaki ATCC 30864.</title>
        <authorList>
            <person name="Russ C."/>
            <person name="Cuomo C."/>
            <person name="Burger G."/>
            <person name="Gray M.W."/>
            <person name="Holland P.W.H."/>
            <person name="King N."/>
            <person name="Lang F.B.F."/>
            <person name="Roger A.J."/>
            <person name="Ruiz-Trillo I."/>
            <person name="Young S.K."/>
            <person name="Zeng Q."/>
            <person name="Gargeya S."/>
            <person name="Alvarado L."/>
            <person name="Berlin A."/>
            <person name="Chapman S.B."/>
            <person name="Chen Z."/>
            <person name="Freedman E."/>
            <person name="Gellesch M."/>
            <person name="Goldberg J."/>
            <person name="Griggs A."/>
            <person name="Gujja S."/>
            <person name="Heilman E."/>
            <person name="Heiman D."/>
            <person name="Howarth C."/>
            <person name="Mehta T."/>
            <person name="Neiman D."/>
            <person name="Pearson M."/>
            <person name="Roberts A."/>
            <person name="Saif S."/>
            <person name="Shea T."/>
            <person name="Shenoy N."/>
            <person name="Sisk P."/>
            <person name="Stolte C."/>
            <person name="Sykes S."/>
            <person name="White J."/>
            <person name="Yandava C."/>
            <person name="Haas B."/>
            <person name="Nusbaum C."/>
            <person name="Birren B."/>
        </authorList>
    </citation>
    <scope>NUCLEOTIDE SEQUENCE</scope>
    <source>
        <strain evidence="11">ATCC 30864</strain>
    </source>
</reference>